<dbReference type="InterPro" id="IPR051788">
    <property type="entry name" value="MFS_Transporter"/>
</dbReference>
<evidence type="ECO:0000256" key="5">
    <source>
        <dbReference type="SAM" id="Phobius"/>
    </source>
</evidence>
<dbReference type="InterPro" id="IPR011701">
    <property type="entry name" value="MFS"/>
</dbReference>
<evidence type="ECO:0000256" key="1">
    <source>
        <dbReference type="ARBA" id="ARBA00004141"/>
    </source>
</evidence>
<dbReference type="PANTHER" id="PTHR23514">
    <property type="entry name" value="BYPASS OF STOP CODON PROTEIN 6"/>
    <property type="match status" value="1"/>
</dbReference>
<feature type="transmembrane region" description="Helical" evidence="5">
    <location>
        <begin position="253"/>
        <end position="272"/>
    </location>
</feature>
<dbReference type="OrthoDB" id="9810941at2"/>
<feature type="transmembrane region" description="Helical" evidence="5">
    <location>
        <begin position="186"/>
        <end position="209"/>
    </location>
</feature>
<feature type="transmembrane region" description="Helical" evidence="5">
    <location>
        <begin position="146"/>
        <end position="165"/>
    </location>
</feature>
<keyword evidence="4 5" id="KW-0472">Membrane</keyword>
<dbReference type="PANTHER" id="PTHR23514:SF13">
    <property type="entry name" value="INNER MEMBRANE PROTEIN YBJJ"/>
    <property type="match status" value="1"/>
</dbReference>
<reference evidence="6 7" key="1">
    <citation type="submission" date="2018-04" db="EMBL/GenBank/DDBJ databases">
        <title>Pararhodobacter oceanense sp. nov., isolated from marine intertidal sediment.</title>
        <authorList>
            <person name="Wang X.-L."/>
            <person name="Du Z.-J."/>
        </authorList>
    </citation>
    <scope>NUCLEOTIDE SEQUENCE [LARGE SCALE GENOMIC DNA]</scope>
    <source>
        <strain evidence="6 7">AM505</strain>
    </source>
</reference>
<evidence type="ECO:0000313" key="7">
    <source>
        <dbReference type="Proteomes" id="UP000245911"/>
    </source>
</evidence>
<dbReference type="Gene3D" id="1.20.1250.20">
    <property type="entry name" value="MFS general substrate transporter like domains"/>
    <property type="match status" value="2"/>
</dbReference>
<dbReference type="SUPFAM" id="SSF103473">
    <property type="entry name" value="MFS general substrate transporter"/>
    <property type="match status" value="1"/>
</dbReference>
<dbReference type="InterPro" id="IPR036259">
    <property type="entry name" value="MFS_trans_sf"/>
</dbReference>
<feature type="transmembrane region" description="Helical" evidence="5">
    <location>
        <begin position="63"/>
        <end position="81"/>
    </location>
</feature>
<feature type="transmembrane region" description="Helical" evidence="5">
    <location>
        <begin position="308"/>
        <end position="332"/>
    </location>
</feature>
<keyword evidence="7" id="KW-1185">Reference proteome</keyword>
<dbReference type="Pfam" id="PF07690">
    <property type="entry name" value="MFS_1"/>
    <property type="match status" value="1"/>
</dbReference>
<feature type="transmembrane region" description="Helical" evidence="5">
    <location>
        <begin position="221"/>
        <end position="241"/>
    </location>
</feature>
<keyword evidence="2 5" id="KW-0812">Transmembrane</keyword>
<dbReference type="AlphaFoldDB" id="A0A2T8HVB4"/>
<dbReference type="EMBL" id="QDKM01000003">
    <property type="protein sequence ID" value="PVH29370.1"/>
    <property type="molecule type" value="Genomic_DNA"/>
</dbReference>
<name>A0A2T8HVB4_9RHOB</name>
<evidence type="ECO:0000256" key="3">
    <source>
        <dbReference type="ARBA" id="ARBA00022989"/>
    </source>
</evidence>
<feature type="transmembrane region" description="Helical" evidence="5">
    <location>
        <begin position="278"/>
        <end position="296"/>
    </location>
</feature>
<evidence type="ECO:0000256" key="4">
    <source>
        <dbReference type="ARBA" id="ARBA00023136"/>
    </source>
</evidence>
<feature type="transmembrane region" description="Helical" evidence="5">
    <location>
        <begin position="32"/>
        <end position="51"/>
    </location>
</feature>
<dbReference type="GO" id="GO:0016020">
    <property type="term" value="C:membrane"/>
    <property type="evidence" value="ECO:0007669"/>
    <property type="project" value="UniProtKB-SubCell"/>
</dbReference>
<comment type="caution">
    <text evidence="6">The sequence shown here is derived from an EMBL/GenBank/DDBJ whole genome shotgun (WGS) entry which is preliminary data.</text>
</comment>
<proteinExistence type="predicted"/>
<comment type="subcellular location">
    <subcellularLocation>
        <location evidence="1">Membrane</location>
        <topology evidence="1">Multi-pass membrane protein</topology>
    </subcellularLocation>
</comment>
<dbReference type="CDD" id="cd17393">
    <property type="entry name" value="MFS_MosC_like"/>
    <property type="match status" value="1"/>
</dbReference>
<dbReference type="GO" id="GO:0022857">
    <property type="term" value="F:transmembrane transporter activity"/>
    <property type="evidence" value="ECO:0007669"/>
    <property type="project" value="InterPro"/>
</dbReference>
<dbReference type="Proteomes" id="UP000245911">
    <property type="component" value="Unassembled WGS sequence"/>
</dbReference>
<feature type="transmembrane region" description="Helical" evidence="5">
    <location>
        <begin position="338"/>
        <end position="359"/>
    </location>
</feature>
<organism evidence="6 7">
    <name type="scientific">Pararhodobacter oceanensis</name>
    <dbReference type="NCBI Taxonomy" id="2172121"/>
    <lineage>
        <taxon>Bacteria</taxon>
        <taxon>Pseudomonadati</taxon>
        <taxon>Pseudomonadota</taxon>
        <taxon>Alphaproteobacteria</taxon>
        <taxon>Rhodobacterales</taxon>
        <taxon>Paracoccaceae</taxon>
        <taxon>Pararhodobacter</taxon>
    </lineage>
</organism>
<keyword evidence="3 5" id="KW-1133">Transmembrane helix</keyword>
<gene>
    <name evidence="6" type="ORF">DDE20_09250</name>
</gene>
<evidence type="ECO:0000313" key="6">
    <source>
        <dbReference type="EMBL" id="PVH29370.1"/>
    </source>
</evidence>
<protein>
    <submittedName>
        <fullName evidence="6">MFS transporter</fullName>
    </submittedName>
</protein>
<sequence>MFALNGLLFGMWAGRVPGFVEALALEPADLTLVFLSMAAGAIVSFPLAGWASDSFGAAHTVRIVAVCYALTAPLLATAGSLGALAALALLFGAGHGAMDVAMNAWGAEVERAARRPIMAAFHAMWSLGAGVGAGSGFLAVKAGLAPLEHFALGALLAAALALWLARLPWQSQITARGAGFALPPRALLLVGVLAMGSSIGEGAMADWSAVFLIEVASASQASAALGFGVFSAAMVVARLGADGLVRRIGPVATARLGGALAALGLVVALIGGTLATGLAGFALVGFGYAALIPLAFSRAANQQGVAPGRAIAGVATLGYGGMLLGPVVVGGVAHLTSLPMAFALLALLAALIIGAAGALRPAAG</sequence>
<accession>A0A2T8HVB4</accession>
<evidence type="ECO:0000256" key="2">
    <source>
        <dbReference type="ARBA" id="ARBA00022692"/>
    </source>
</evidence>